<dbReference type="KEGG" id="mant:BHD05_01145"/>
<dbReference type="InterPro" id="IPR031165">
    <property type="entry name" value="GNAT_YJDJ"/>
</dbReference>
<name>A0A7L5ADY4_9MICO</name>
<dbReference type="InterPro" id="IPR045057">
    <property type="entry name" value="Gcn5-rel_NAT"/>
</dbReference>
<reference evidence="3 4" key="1">
    <citation type="submission" date="2016-09" db="EMBL/GenBank/DDBJ databases">
        <title>Complete genome sequence of microbes from the polar regions.</title>
        <authorList>
            <person name="Liao L."/>
            <person name="Chen B."/>
        </authorList>
    </citation>
    <scope>NUCLEOTIDE SEQUENCE [LARGE SCALE GENOMIC DNA]</scope>
    <source>
        <strain evidence="3 4">ZS314</strain>
    </source>
</reference>
<proteinExistence type="predicted"/>
<dbReference type="OrthoDB" id="5405911at2"/>
<feature type="domain" description="N-acetyltransferase" evidence="1">
    <location>
        <begin position="1"/>
        <end position="93"/>
    </location>
</feature>
<organism evidence="3 4">
    <name type="scientific">Marisediminicola antarctica</name>
    <dbReference type="NCBI Taxonomy" id="674079"/>
    <lineage>
        <taxon>Bacteria</taxon>
        <taxon>Bacillati</taxon>
        <taxon>Actinomycetota</taxon>
        <taxon>Actinomycetes</taxon>
        <taxon>Micrococcales</taxon>
        <taxon>Microbacteriaceae</taxon>
        <taxon>Marisediminicola</taxon>
    </lineage>
</organism>
<dbReference type="PROSITE" id="PS51729">
    <property type="entry name" value="GNAT_YJDJ"/>
    <property type="match status" value="1"/>
</dbReference>
<dbReference type="EMBL" id="CP017146">
    <property type="protein sequence ID" value="QHO68443.1"/>
    <property type="molecule type" value="Genomic_DNA"/>
</dbReference>
<accession>A0A7L5ADY4</accession>
<keyword evidence="4" id="KW-1185">Reference proteome</keyword>
<gene>
    <name evidence="3" type="ORF">BHD05_01145</name>
</gene>
<dbReference type="GO" id="GO:0016747">
    <property type="term" value="F:acyltransferase activity, transferring groups other than amino-acyl groups"/>
    <property type="evidence" value="ECO:0007669"/>
    <property type="project" value="InterPro"/>
</dbReference>
<dbReference type="InterPro" id="IPR016181">
    <property type="entry name" value="Acyl_CoA_acyltransferase"/>
</dbReference>
<evidence type="ECO:0000313" key="3">
    <source>
        <dbReference type="EMBL" id="QHO68443.1"/>
    </source>
</evidence>
<feature type="domain" description="N-acetyltransferase" evidence="2">
    <location>
        <begin position="5"/>
        <end position="92"/>
    </location>
</feature>
<evidence type="ECO:0000259" key="1">
    <source>
        <dbReference type="PROSITE" id="PS51186"/>
    </source>
</evidence>
<dbReference type="PROSITE" id="PS51186">
    <property type="entry name" value="GNAT"/>
    <property type="match status" value="1"/>
</dbReference>
<protein>
    <recommendedName>
        <fullName evidence="5">GNAT family N-acetyltransferase</fullName>
    </recommendedName>
</protein>
<dbReference type="Pfam" id="PF14542">
    <property type="entry name" value="Acetyltransf_CG"/>
    <property type="match status" value="1"/>
</dbReference>
<dbReference type="AlphaFoldDB" id="A0A7L5ADY4"/>
<dbReference type="InterPro" id="IPR000182">
    <property type="entry name" value="GNAT_dom"/>
</dbReference>
<dbReference type="SUPFAM" id="SSF55729">
    <property type="entry name" value="Acyl-CoA N-acyltransferases (Nat)"/>
    <property type="match status" value="1"/>
</dbReference>
<dbReference type="Proteomes" id="UP000464507">
    <property type="component" value="Chromosome"/>
</dbReference>
<dbReference type="Gene3D" id="3.40.630.30">
    <property type="match status" value="1"/>
</dbReference>
<sequence length="93" mass="10782">MNELRNLLAENRYLFSVDGEEVGLADYRVIGEQIHITHTEITPRLRGSGLGERMVRALLDTIRADTDYRVVADCGFVREFLRRNPEYAELQTR</sequence>
<dbReference type="PANTHER" id="PTHR31435:SF10">
    <property type="entry name" value="BSR4717 PROTEIN"/>
    <property type="match status" value="1"/>
</dbReference>
<evidence type="ECO:0000259" key="2">
    <source>
        <dbReference type="PROSITE" id="PS51729"/>
    </source>
</evidence>
<evidence type="ECO:0000313" key="4">
    <source>
        <dbReference type="Proteomes" id="UP000464507"/>
    </source>
</evidence>
<dbReference type="RefSeq" id="WP_161884802.1">
    <property type="nucleotide sequence ID" value="NZ_CP017146.1"/>
</dbReference>
<dbReference type="PANTHER" id="PTHR31435">
    <property type="entry name" value="PROTEIN NATD1"/>
    <property type="match status" value="1"/>
</dbReference>
<evidence type="ECO:0008006" key="5">
    <source>
        <dbReference type="Google" id="ProtNLM"/>
    </source>
</evidence>